<keyword evidence="2" id="KW-1185">Reference proteome</keyword>
<evidence type="ECO:0000313" key="2">
    <source>
        <dbReference type="Proteomes" id="UP000789920"/>
    </source>
</evidence>
<organism evidence="1 2">
    <name type="scientific">Racocetra persica</name>
    <dbReference type="NCBI Taxonomy" id="160502"/>
    <lineage>
        <taxon>Eukaryota</taxon>
        <taxon>Fungi</taxon>
        <taxon>Fungi incertae sedis</taxon>
        <taxon>Mucoromycota</taxon>
        <taxon>Glomeromycotina</taxon>
        <taxon>Glomeromycetes</taxon>
        <taxon>Diversisporales</taxon>
        <taxon>Gigasporaceae</taxon>
        <taxon>Racocetra</taxon>
    </lineage>
</organism>
<dbReference type="EMBL" id="CAJVQC010005083">
    <property type="protein sequence ID" value="CAG8549032.1"/>
    <property type="molecule type" value="Genomic_DNA"/>
</dbReference>
<gene>
    <name evidence="1" type="ORF">RPERSI_LOCUS3880</name>
</gene>
<evidence type="ECO:0000313" key="1">
    <source>
        <dbReference type="EMBL" id="CAG8549032.1"/>
    </source>
</evidence>
<feature type="non-terminal residue" evidence="1">
    <location>
        <position position="1"/>
    </location>
</feature>
<protein>
    <submittedName>
        <fullName evidence="1">36508_t:CDS:1</fullName>
    </submittedName>
</protein>
<comment type="caution">
    <text evidence="1">The sequence shown here is derived from an EMBL/GenBank/DDBJ whole genome shotgun (WGS) entry which is preliminary data.</text>
</comment>
<accession>A0ACA9LTZ0</accession>
<name>A0ACA9LTZ0_9GLOM</name>
<sequence length="120" mass="14254">NRKKYSKKYKTIKEIKETPTKELTTDNDFVKSNKILNSYITYKFQFLRATKTNDADLFNRITFRMNETNMLYDTLENIKLQLEELKVLVEVSVKESEDLVKVPHLEDLEKDLESLCVDHC</sequence>
<reference evidence="1" key="1">
    <citation type="submission" date="2021-06" db="EMBL/GenBank/DDBJ databases">
        <authorList>
            <person name="Kallberg Y."/>
            <person name="Tangrot J."/>
            <person name="Rosling A."/>
        </authorList>
    </citation>
    <scope>NUCLEOTIDE SEQUENCE</scope>
    <source>
        <strain evidence="1">MA461A</strain>
    </source>
</reference>
<proteinExistence type="predicted"/>
<dbReference type="Proteomes" id="UP000789920">
    <property type="component" value="Unassembled WGS sequence"/>
</dbReference>